<keyword evidence="1" id="KW-0812">Transmembrane</keyword>
<accession>A0A9Q8SHF0</accession>
<keyword evidence="1" id="KW-1133">Transmembrane helix</keyword>
<keyword evidence="1" id="KW-0472">Membrane</keyword>
<sequence length="556" mass="61537">MRWIGKRITRRQMHDTHLSQKVVVDKETSQGRFGGTNHVITALDGDQGVFGHIDFHVFSMVLVRRSGIGRSWSVIRDEASDRPKDDVTGAPRQTLPLSQYLARLTSFTFFASTIVCTLFSLLPSFLPESRTCISTTYTSCLALEWSPVRGHSINSHIGIQLRTSGWFPFLVQANNVPNQDLRAGRQKTPPDAFYNPWPSRQHCEILTISKEKTPCRCSGQTALAGSTYISRVSALEMCFLWTQNASTHHIGKLGIGMPPDNFGDAALLAVRLHPVAKVHDHFLLGFSKTGQDAHNNRGSYQHHGLGIGRIPFSSTGAISDSASLLKKLDRAVNKRLSGEQGLADERVFLFHLENGFASHLPLSSKASWDSTTRRSPPIVNNNGRKAGQRNAELLKSPTTGGAKLHGKATFNAVLRPQQGGNSGIFWNRDSMQTFAYLAYGRRKEALHQGCIIQLWPLLCQCSGDPETMVPMDRVPRVPRNPPQLTVFSLLSLTLLSTNSSQRRGGPPPSLMAGVKSNGRERLVQTDEIVLPRAKQAWFITFTAPATNYITYPNLHN</sequence>
<proteinExistence type="predicted"/>
<evidence type="ECO:0000256" key="1">
    <source>
        <dbReference type="SAM" id="Phobius"/>
    </source>
</evidence>
<feature type="transmembrane region" description="Helical" evidence="1">
    <location>
        <begin position="100"/>
        <end position="122"/>
    </location>
</feature>
<reference evidence="2" key="1">
    <citation type="journal article" date="2021" name="Mol. Plant Microbe Interact.">
        <title>Complete Genome Sequence of the Plant-Pathogenic Fungus Colletotrichum lupini.</title>
        <authorList>
            <person name="Baroncelli R."/>
            <person name="Pensec F."/>
            <person name="Da Lio D."/>
            <person name="Boufleur T."/>
            <person name="Vicente I."/>
            <person name="Sarrocco S."/>
            <person name="Picot A."/>
            <person name="Baraldi E."/>
            <person name="Sukno S."/>
            <person name="Thon M."/>
            <person name="Le Floch G."/>
        </authorList>
    </citation>
    <scope>NUCLEOTIDE SEQUENCE</scope>
    <source>
        <strain evidence="2">IMI 504893</strain>
    </source>
</reference>
<evidence type="ECO:0000313" key="2">
    <source>
        <dbReference type="EMBL" id="UQC77178.1"/>
    </source>
</evidence>
<organism evidence="2 3">
    <name type="scientific">Colletotrichum lupini</name>
    <dbReference type="NCBI Taxonomy" id="145971"/>
    <lineage>
        <taxon>Eukaryota</taxon>
        <taxon>Fungi</taxon>
        <taxon>Dikarya</taxon>
        <taxon>Ascomycota</taxon>
        <taxon>Pezizomycotina</taxon>
        <taxon>Sordariomycetes</taxon>
        <taxon>Hypocreomycetidae</taxon>
        <taxon>Glomerellales</taxon>
        <taxon>Glomerellaceae</taxon>
        <taxon>Colletotrichum</taxon>
        <taxon>Colletotrichum acutatum species complex</taxon>
    </lineage>
</organism>
<dbReference type="GeneID" id="73336685"/>
<dbReference type="RefSeq" id="XP_049138818.1">
    <property type="nucleotide sequence ID" value="XM_049281675.1"/>
</dbReference>
<keyword evidence="3" id="KW-1185">Reference proteome</keyword>
<evidence type="ECO:0000313" key="3">
    <source>
        <dbReference type="Proteomes" id="UP000830671"/>
    </source>
</evidence>
<dbReference type="AlphaFoldDB" id="A0A9Q8SHF0"/>
<protein>
    <submittedName>
        <fullName evidence="2">Uncharacterized protein</fullName>
    </submittedName>
</protein>
<dbReference type="Proteomes" id="UP000830671">
    <property type="component" value="Chromosome 2"/>
</dbReference>
<dbReference type="KEGG" id="clup:CLUP02_02645"/>
<name>A0A9Q8SHF0_9PEZI</name>
<dbReference type="EMBL" id="CP019474">
    <property type="protein sequence ID" value="UQC77178.1"/>
    <property type="molecule type" value="Genomic_DNA"/>
</dbReference>
<gene>
    <name evidence="2" type="ORF">CLUP02_02645</name>
</gene>